<feature type="domain" description="Glycosyl transferase family 1" evidence="1">
    <location>
        <begin position="179"/>
        <end position="345"/>
    </location>
</feature>
<keyword evidence="3" id="KW-0808">Transferase</keyword>
<evidence type="ECO:0000259" key="2">
    <source>
        <dbReference type="Pfam" id="PF13439"/>
    </source>
</evidence>
<dbReference type="Proteomes" id="UP001556220">
    <property type="component" value="Unassembled WGS sequence"/>
</dbReference>
<comment type="caution">
    <text evidence="3">The sequence shown here is derived from an EMBL/GenBank/DDBJ whole genome shotgun (WGS) entry which is preliminary data.</text>
</comment>
<dbReference type="Gene3D" id="3.40.50.2000">
    <property type="entry name" value="Glycogen Phosphorylase B"/>
    <property type="match status" value="2"/>
</dbReference>
<keyword evidence="3" id="KW-0328">Glycosyltransferase</keyword>
<dbReference type="GO" id="GO:0016757">
    <property type="term" value="F:glycosyltransferase activity"/>
    <property type="evidence" value="ECO:0007669"/>
    <property type="project" value="UniProtKB-KW"/>
</dbReference>
<accession>A0ABV3QHQ2</accession>
<gene>
    <name evidence="3" type="ORF">ABQJ54_16570</name>
</gene>
<dbReference type="PANTHER" id="PTHR12526">
    <property type="entry name" value="GLYCOSYLTRANSFERASE"/>
    <property type="match status" value="1"/>
</dbReference>
<sequence>MNITHVVENLNRGGLERVVLDLVKLQQQQGHHCQVICLFERGALAYELDAAGIPVHACEKRKGFDFKALSRVRQLIRAHRTEVLHSHNAVAHYLAVLASLGLGVGRVINTRHGMGGMQRWNRAEMLYRASLVRTDAVAMVCEAACDGAIEHGLVPRRKLRVVPNGLRVQEFTVASPAAREHLRQALGLSPQTRLVGTVGRLNWAKDQAGLIRAFRRVHGQLPDSALVLIGDGNLRPELEACARDEGVAGAVHFLGDRSDARDLLQGLDVFVLSSVSEGYSMALLEASATALPIVATDVGGNREIVRDGSTGYMVPARDADALAEAILLLLREPNRAARYGAAARAMMEAGGSLEAMAVRYAALYDPRKPGA</sequence>
<feature type="domain" description="Glycosyltransferase subfamily 4-like N-terminal" evidence="2">
    <location>
        <begin position="13"/>
        <end position="167"/>
    </location>
</feature>
<reference evidence="3 4" key="1">
    <citation type="submission" date="2024-06" db="EMBL/GenBank/DDBJ databases">
        <authorList>
            <person name="Woo H."/>
        </authorList>
    </citation>
    <scope>NUCLEOTIDE SEQUENCE [LARGE SCALE GENOMIC DNA]</scope>
    <source>
        <strain evidence="3 4">Si-c</strain>
    </source>
</reference>
<dbReference type="Pfam" id="PF00534">
    <property type="entry name" value="Glycos_transf_1"/>
    <property type="match status" value="1"/>
</dbReference>
<dbReference type="InterPro" id="IPR028098">
    <property type="entry name" value="Glyco_trans_4-like_N"/>
</dbReference>
<dbReference type="Pfam" id="PF13439">
    <property type="entry name" value="Glyco_transf_4"/>
    <property type="match status" value="1"/>
</dbReference>
<evidence type="ECO:0000313" key="3">
    <source>
        <dbReference type="EMBL" id="MEW9573372.1"/>
    </source>
</evidence>
<dbReference type="EMBL" id="JBFOHK010000005">
    <property type="protein sequence ID" value="MEW9573372.1"/>
    <property type="molecule type" value="Genomic_DNA"/>
</dbReference>
<evidence type="ECO:0000313" key="4">
    <source>
        <dbReference type="Proteomes" id="UP001556220"/>
    </source>
</evidence>
<dbReference type="SUPFAM" id="SSF53756">
    <property type="entry name" value="UDP-Glycosyltransferase/glycogen phosphorylase"/>
    <property type="match status" value="1"/>
</dbReference>
<protein>
    <submittedName>
        <fullName evidence="3">Glycosyltransferase</fullName>
        <ecNumber evidence="3">2.4.-.-</ecNumber>
    </submittedName>
</protein>
<organism evidence="3 4">
    <name type="scientific">Rhodanobacter lycopersici</name>
    <dbReference type="NCBI Taxonomy" id="3162487"/>
    <lineage>
        <taxon>Bacteria</taxon>
        <taxon>Pseudomonadati</taxon>
        <taxon>Pseudomonadota</taxon>
        <taxon>Gammaproteobacteria</taxon>
        <taxon>Lysobacterales</taxon>
        <taxon>Rhodanobacteraceae</taxon>
        <taxon>Rhodanobacter</taxon>
    </lineage>
</organism>
<evidence type="ECO:0000259" key="1">
    <source>
        <dbReference type="Pfam" id="PF00534"/>
    </source>
</evidence>
<name>A0ABV3QHQ2_9GAMM</name>
<dbReference type="InterPro" id="IPR001296">
    <property type="entry name" value="Glyco_trans_1"/>
</dbReference>
<dbReference type="RefSeq" id="WP_367855432.1">
    <property type="nucleotide sequence ID" value="NZ_JBFOHK010000005.1"/>
</dbReference>
<dbReference type="EC" id="2.4.-.-" evidence="3"/>
<keyword evidence="4" id="KW-1185">Reference proteome</keyword>
<proteinExistence type="predicted"/>